<organism evidence="7">
    <name type="scientific">Cladocopium goreaui</name>
    <dbReference type="NCBI Taxonomy" id="2562237"/>
    <lineage>
        <taxon>Eukaryota</taxon>
        <taxon>Sar</taxon>
        <taxon>Alveolata</taxon>
        <taxon>Dinophyceae</taxon>
        <taxon>Suessiales</taxon>
        <taxon>Symbiodiniaceae</taxon>
        <taxon>Cladocopium</taxon>
    </lineage>
</organism>
<proteinExistence type="predicted"/>
<keyword evidence="1" id="KW-0479">Metal-binding</keyword>
<comment type="caution">
    <text evidence="7">The sequence shown here is derived from an EMBL/GenBank/DDBJ whole genome shotgun (WGS) entry which is preliminary data.</text>
</comment>
<dbReference type="EMBL" id="CAMXCT030000447">
    <property type="protein sequence ID" value="CAL4766285.1"/>
    <property type="molecule type" value="Genomic_DNA"/>
</dbReference>
<dbReference type="PANTHER" id="PTHR15710">
    <property type="entry name" value="E3 UBIQUITIN-PROTEIN LIGASE PRAJA"/>
    <property type="match status" value="1"/>
</dbReference>
<reference evidence="7" key="1">
    <citation type="submission" date="2022-10" db="EMBL/GenBank/DDBJ databases">
        <authorList>
            <person name="Chen Y."/>
            <person name="Dougan E. K."/>
            <person name="Chan C."/>
            <person name="Rhodes N."/>
            <person name="Thang M."/>
        </authorList>
    </citation>
    <scope>NUCLEOTIDE SEQUENCE</scope>
</reference>
<feature type="region of interest" description="Disordered" evidence="5">
    <location>
        <begin position="334"/>
        <end position="364"/>
    </location>
</feature>
<dbReference type="PROSITE" id="PS50089">
    <property type="entry name" value="ZF_RING_2"/>
    <property type="match status" value="1"/>
</dbReference>
<feature type="region of interest" description="Disordered" evidence="5">
    <location>
        <begin position="25"/>
        <end position="74"/>
    </location>
</feature>
<feature type="compositionally biased region" description="Basic residues" evidence="5">
    <location>
        <begin position="27"/>
        <end position="47"/>
    </location>
</feature>
<dbReference type="EMBL" id="CAMXCT020000447">
    <property type="protein sequence ID" value="CAL1132348.1"/>
    <property type="molecule type" value="Genomic_DNA"/>
</dbReference>
<feature type="compositionally biased region" description="Basic and acidic residues" evidence="5">
    <location>
        <begin position="342"/>
        <end position="358"/>
    </location>
</feature>
<feature type="domain" description="RING-type" evidence="6">
    <location>
        <begin position="263"/>
        <end position="305"/>
    </location>
</feature>
<dbReference type="CDD" id="cd16454">
    <property type="entry name" value="RING-H2_PA-TM-RING"/>
    <property type="match status" value="1"/>
</dbReference>
<dbReference type="InterPro" id="IPR013083">
    <property type="entry name" value="Znf_RING/FYVE/PHD"/>
</dbReference>
<evidence type="ECO:0000313" key="7">
    <source>
        <dbReference type="EMBL" id="CAI3978973.1"/>
    </source>
</evidence>
<dbReference type="InterPro" id="IPR001841">
    <property type="entry name" value="Znf_RING"/>
</dbReference>
<evidence type="ECO:0000256" key="1">
    <source>
        <dbReference type="ARBA" id="ARBA00022723"/>
    </source>
</evidence>
<dbReference type="SMART" id="SM00184">
    <property type="entry name" value="RING"/>
    <property type="match status" value="1"/>
</dbReference>
<dbReference type="EMBL" id="CAMXCT010000447">
    <property type="protein sequence ID" value="CAI3978973.1"/>
    <property type="molecule type" value="Genomic_DNA"/>
</dbReference>
<evidence type="ECO:0000256" key="4">
    <source>
        <dbReference type="PROSITE-ProRule" id="PRU00175"/>
    </source>
</evidence>
<dbReference type="GO" id="GO:0008270">
    <property type="term" value="F:zinc ion binding"/>
    <property type="evidence" value="ECO:0007669"/>
    <property type="project" value="UniProtKB-KW"/>
</dbReference>
<dbReference type="SUPFAM" id="SSF57850">
    <property type="entry name" value="RING/U-box"/>
    <property type="match status" value="1"/>
</dbReference>
<keyword evidence="2 4" id="KW-0863">Zinc-finger</keyword>
<evidence type="ECO:0000256" key="5">
    <source>
        <dbReference type="SAM" id="MobiDB-lite"/>
    </source>
</evidence>
<protein>
    <submittedName>
        <fullName evidence="8">E3 ubiquitin-protein ligase</fullName>
    </submittedName>
</protein>
<evidence type="ECO:0000313" key="9">
    <source>
        <dbReference type="Proteomes" id="UP001152797"/>
    </source>
</evidence>
<evidence type="ECO:0000256" key="3">
    <source>
        <dbReference type="ARBA" id="ARBA00022833"/>
    </source>
</evidence>
<name>A0A9P1BT88_9DINO</name>
<evidence type="ECO:0000256" key="2">
    <source>
        <dbReference type="ARBA" id="ARBA00022771"/>
    </source>
</evidence>
<accession>A0A9P1BT88</accession>
<reference evidence="8 9" key="2">
    <citation type="submission" date="2024-05" db="EMBL/GenBank/DDBJ databases">
        <authorList>
            <person name="Chen Y."/>
            <person name="Shah S."/>
            <person name="Dougan E. K."/>
            <person name="Thang M."/>
            <person name="Chan C."/>
        </authorList>
    </citation>
    <scope>NUCLEOTIDE SEQUENCE [LARGE SCALE GENOMIC DNA]</scope>
</reference>
<keyword evidence="3" id="KW-0862">Zinc</keyword>
<gene>
    <name evidence="7" type="ORF">C1SCF055_LOCUS6961</name>
</gene>
<feature type="compositionally biased region" description="Polar residues" evidence="5">
    <location>
        <begin position="53"/>
        <end position="69"/>
    </location>
</feature>
<dbReference type="OrthoDB" id="438722at2759"/>
<dbReference type="AlphaFoldDB" id="A0A9P1BT88"/>
<dbReference type="Pfam" id="PF13639">
    <property type="entry name" value="zf-RING_2"/>
    <property type="match status" value="1"/>
</dbReference>
<evidence type="ECO:0000313" key="8">
    <source>
        <dbReference type="EMBL" id="CAL4766285.1"/>
    </source>
</evidence>
<sequence length="364" mass="40188">MATLILDSDEEDVVIIAERFLPPAKASKAKRKRRKEKRKERKRLKKKEHSERQTQASQTRATARSTPKAASQEVHIVPAVASRKKRPAAVDCCYRVRSAGDYPATLCAECRRPLDSLGPDVAVVEVERPWLQEACLVHAQMPCLTAAGLLRAPMQPPRPEATSSASHGVLRSLPAPPRRVAPRLRCAVADPDARSLAQARQMATAAALRLVRRAASDAADAASGRRPARRTTAPGSQLLEAVLEVLPPARHAHREEVPKGEHCAICHGKLFKRTRKIRSLPCGHTFHDACILPWLSKRATCPLDRSDFTDLLKQNQGIAGRPSGSMKIPQLDGGLLKGNQQYKRDKQESTRNRWDRTSDCQTLG</sequence>
<dbReference type="Gene3D" id="3.30.40.10">
    <property type="entry name" value="Zinc/RING finger domain, C3HC4 (zinc finger)"/>
    <property type="match status" value="1"/>
</dbReference>
<keyword evidence="9" id="KW-1185">Reference proteome</keyword>
<dbReference type="Proteomes" id="UP001152797">
    <property type="component" value="Unassembled WGS sequence"/>
</dbReference>
<feature type="region of interest" description="Disordered" evidence="5">
    <location>
        <begin position="154"/>
        <end position="175"/>
    </location>
</feature>
<evidence type="ECO:0000259" key="6">
    <source>
        <dbReference type="PROSITE" id="PS50089"/>
    </source>
</evidence>